<dbReference type="EMBL" id="DS547092">
    <property type="protein sequence ID" value="EDR14205.1"/>
    <property type="molecule type" value="Genomic_DNA"/>
</dbReference>
<protein>
    <submittedName>
        <fullName evidence="2">Predicted protein</fullName>
    </submittedName>
</protein>
<feature type="region of interest" description="Disordered" evidence="1">
    <location>
        <begin position="1"/>
        <end position="28"/>
    </location>
</feature>
<accession>B0CRZ5</accession>
<dbReference type="HOGENOM" id="CLU_1289116_0_0_1"/>
<dbReference type="Proteomes" id="UP000001194">
    <property type="component" value="Unassembled WGS sequence"/>
</dbReference>
<evidence type="ECO:0000256" key="1">
    <source>
        <dbReference type="SAM" id="MobiDB-lite"/>
    </source>
</evidence>
<evidence type="ECO:0000313" key="3">
    <source>
        <dbReference type="Proteomes" id="UP000001194"/>
    </source>
</evidence>
<proteinExistence type="predicted"/>
<dbReference type="AlphaFoldDB" id="B0CRZ5"/>
<dbReference type="OrthoDB" id="3068856at2759"/>
<dbReference type="RefSeq" id="XP_001874764.1">
    <property type="nucleotide sequence ID" value="XM_001874729.1"/>
</dbReference>
<sequence length="214" mass="24054">MTLGKPPGSRKTKRSGTSSSVHVHHLYTSRSLSGRTSLRQEVLNATAIHKRQAKDRIDHTLRQDAMSAVERDELEAIRTNTTNDSGSRSVDDSNIEHDAWEMDVDAILAGAETIDISHAGGEFTALVDIADELLGPPNRRPRTRDYRTRRDRTQRRVDAFNIQLPALIEAYMGWMLQLGEDGYSGEYVLPPNAEVQATTTICEVDVYHIDYQVY</sequence>
<gene>
    <name evidence="2" type="ORF">LACBIDRAFT_322055</name>
</gene>
<name>B0CRZ5_LACBS</name>
<dbReference type="KEGG" id="lbc:LACBIDRAFT_322055"/>
<evidence type="ECO:0000313" key="2">
    <source>
        <dbReference type="EMBL" id="EDR14205.1"/>
    </source>
</evidence>
<organism evidence="3">
    <name type="scientific">Laccaria bicolor (strain S238N-H82 / ATCC MYA-4686)</name>
    <name type="common">Bicoloured deceiver</name>
    <name type="synonym">Laccaria laccata var. bicolor</name>
    <dbReference type="NCBI Taxonomy" id="486041"/>
    <lineage>
        <taxon>Eukaryota</taxon>
        <taxon>Fungi</taxon>
        <taxon>Dikarya</taxon>
        <taxon>Basidiomycota</taxon>
        <taxon>Agaricomycotina</taxon>
        <taxon>Agaricomycetes</taxon>
        <taxon>Agaricomycetidae</taxon>
        <taxon>Agaricales</taxon>
        <taxon>Agaricineae</taxon>
        <taxon>Hydnangiaceae</taxon>
        <taxon>Laccaria</taxon>
    </lineage>
</organism>
<dbReference type="GeneID" id="6070494"/>
<keyword evidence="3" id="KW-1185">Reference proteome</keyword>
<reference evidence="2 3" key="1">
    <citation type="journal article" date="2008" name="Nature">
        <title>The genome of Laccaria bicolor provides insights into mycorrhizal symbiosis.</title>
        <authorList>
            <person name="Martin F."/>
            <person name="Aerts A."/>
            <person name="Ahren D."/>
            <person name="Brun A."/>
            <person name="Danchin E.G.J."/>
            <person name="Duchaussoy F."/>
            <person name="Gibon J."/>
            <person name="Kohler A."/>
            <person name="Lindquist E."/>
            <person name="Pereda V."/>
            <person name="Salamov A."/>
            <person name="Shapiro H.J."/>
            <person name="Wuyts J."/>
            <person name="Blaudez D."/>
            <person name="Buee M."/>
            <person name="Brokstein P."/>
            <person name="Canbaeck B."/>
            <person name="Cohen D."/>
            <person name="Courty P.E."/>
            <person name="Coutinho P.M."/>
            <person name="Delaruelle C."/>
            <person name="Detter J.C."/>
            <person name="Deveau A."/>
            <person name="DiFazio S."/>
            <person name="Duplessis S."/>
            <person name="Fraissinet-Tachet L."/>
            <person name="Lucic E."/>
            <person name="Frey-Klett P."/>
            <person name="Fourrey C."/>
            <person name="Feussner I."/>
            <person name="Gay G."/>
            <person name="Grimwood J."/>
            <person name="Hoegger P.J."/>
            <person name="Jain P."/>
            <person name="Kilaru S."/>
            <person name="Labbe J."/>
            <person name="Lin Y.C."/>
            <person name="Legue V."/>
            <person name="Le Tacon F."/>
            <person name="Marmeisse R."/>
            <person name="Melayah D."/>
            <person name="Montanini B."/>
            <person name="Muratet M."/>
            <person name="Nehls U."/>
            <person name="Niculita-Hirzel H."/>
            <person name="Oudot-Le Secq M.P."/>
            <person name="Peter M."/>
            <person name="Quesneville H."/>
            <person name="Rajashekar B."/>
            <person name="Reich M."/>
            <person name="Rouhier N."/>
            <person name="Schmutz J."/>
            <person name="Yin T."/>
            <person name="Chalot M."/>
            <person name="Henrissat B."/>
            <person name="Kuees U."/>
            <person name="Lucas S."/>
            <person name="Van de Peer Y."/>
            <person name="Podila G.K."/>
            <person name="Polle A."/>
            <person name="Pukkila P.J."/>
            <person name="Richardson P.M."/>
            <person name="Rouze P."/>
            <person name="Sanders I.R."/>
            <person name="Stajich J.E."/>
            <person name="Tunlid A."/>
            <person name="Tuskan G."/>
            <person name="Grigoriev I.V."/>
        </authorList>
    </citation>
    <scope>NUCLEOTIDE SEQUENCE [LARGE SCALE GENOMIC DNA]</scope>
    <source>
        <strain evidence="3">S238N-H82 / ATCC MYA-4686</strain>
    </source>
</reference>
<dbReference type="InParanoid" id="B0CRZ5"/>